<dbReference type="InterPro" id="IPR029016">
    <property type="entry name" value="GAF-like_dom_sf"/>
</dbReference>
<evidence type="ECO:0000313" key="8">
    <source>
        <dbReference type="Proteomes" id="UP000440096"/>
    </source>
</evidence>
<keyword evidence="1" id="KW-0805">Transcription regulation</keyword>
<reference evidence="7 8" key="1">
    <citation type="submission" date="2019-11" db="EMBL/GenBank/DDBJ databases">
        <title>Draft genome of Amycolatopsis RM579.</title>
        <authorList>
            <person name="Duangmal K."/>
            <person name="Mingma R."/>
        </authorList>
    </citation>
    <scope>NUCLEOTIDE SEQUENCE [LARGE SCALE GENOMIC DNA]</scope>
    <source>
        <strain evidence="7 8">RM579</strain>
    </source>
</reference>
<dbReference type="OrthoDB" id="8479143at2"/>
<dbReference type="SMART" id="SM00346">
    <property type="entry name" value="HTH_ICLR"/>
    <property type="match status" value="1"/>
</dbReference>
<dbReference type="GO" id="GO:0045892">
    <property type="term" value="P:negative regulation of DNA-templated transcription"/>
    <property type="evidence" value="ECO:0007669"/>
    <property type="project" value="TreeGrafter"/>
</dbReference>
<dbReference type="PROSITE" id="PS51078">
    <property type="entry name" value="ICLR_ED"/>
    <property type="match status" value="1"/>
</dbReference>
<protein>
    <submittedName>
        <fullName evidence="7">Helix-turn-helix domain-containing protein</fullName>
    </submittedName>
</protein>
<keyword evidence="3" id="KW-0804">Transcription</keyword>
<dbReference type="Proteomes" id="UP000440096">
    <property type="component" value="Unassembled WGS sequence"/>
</dbReference>
<evidence type="ECO:0000256" key="3">
    <source>
        <dbReference type="ARBA" id="ARBA00023163"/>
    </source>
</evidence>
<feature type="compositionally biased region" description="Acidic residues" evidence="4">
    <location>
        <begin position="31"/>
        <end position="43"/>
    </location>
</feature>
<dbReference type="InterPro" id="IPR014757">
    <property type="entry name" value="Tscrpt_reg_IclR_C"/>
</dbReference>
<dbReference type="InterPro" id="IPR050707">
    <property type="entry name" value="HTH_MetabolicPath_Reg"/>
</dbReference>
<proteinExistence type="predicted"/>
<keyword evidence="2" id="KW-0238">DNA-binding</keyword>
<dbReference type="EMBL" id="WMBA01000084">
    <property type="protein sequence ID" value="MTD58987.1"/>
    <property type="molecule type" value="Genomic_DNA"/>
</dbReference>
<feature type="region of interest" description="Disordered" evidence="4">
    <location>
        <begin position="18"/>
        <end position="44"/>
    </location>
</feature>
<gene>
    <name evidence="7" type="ORF">GKO32_34130</name>
</gene>
<evidence type="ECO:0000259" key="6">
    <source>
        <dbReference type="PROSITE" id="PS51078"/>
    </source>
</evidence>
<dbReference type="PROSITE" id="PS51077">
    <property type="entry name" value="HTH_ICLR"/>
    <property type="match status" value="1"/>
</dbReference>
<evidence type="ECO:0000259" key="5">
    <source>
        <dbReference type="PROSITE" id="PS51077"/>
    </source>
</evidence>
<evidence type="ECO:0000256" key="1">
    <source>
        <dbReference type="ARBA" id="ARBA00023015"/>
    </source>
</evidence>
<organism evidence="7 8">
    <name type="scientific">Amycolatopsis pithecellobii</name>
    <dbReference type="NCBI Taxonomy" id="664692"/>
    <lineage>
        <taxon>Bacteria</taxon>
        <taxon>Bacillati</taxon>
        <taxon>Actinomycetota</taxon>
        <taxon>Actinomycetes</taxon>
        <taxon>Pseudonocardiales</taxon>
        <taxon>Pseudonocardiaceae</taxon>
        <taxon>Amycolatopsis</taxon>
    </lineage>
</organism>
<accession>A0A6N7ZB86</accession>
<comment type="caution">
    <text evidence="7">The sequence shown here is derived from an EMBL/GenBank/DDBJ whole genome shotgun (WGS) entry which is preliminary data.</text>
</comment>
<evidence type="ECO:0000256" key="2">
    <source>
        <dbReference type="ARBA" id="ARBA00023125"/>
    </source>
</evidence>
<dbReference type="Pfam" id="PF01614">
    <property type="entry name" value="IclR_C"/>
    <property type="match status" value="1"/>
</dbReference>
<dbReference type="PANTHER" id="PTHR30136:SF35">
    <property type="entry name" value="HTH-TYPE TRANSCRIPTIONAL REGULATOR RV1719"/>
    <property type="match status" value="1"/>
</dbReference>
<keyword evidence="8" id="KW-1185">Reference proteome</keyword>
<dbReference type="GO" id="GO:0003677">
    <property type="term" value="F:DNA binding"/>
    <property type="evidence" value="ECO:0007669"/>
    <property type="project" value="UniProtKB-KW"/>
</dbReference>
<feature type="domain" description="HTH iclR-type" evidence="5">
    <location>
        <begin position="47"/>
        <end position="109"/>
    </location>
</feature>
<dbReference type="SUPFAM" id="SSF55781">
    <property type="entry name" value="GAF domain-like"/>
    <property type="match status" value="1"/>
</dbReference>
<dbReference type="Gene3D" id="3.30.450.40">
    <property type="match status" value="1"/>
</dbReference>
<dbReference type="SUPFAM" id="SSF46785">
    <property type="entry name" value="Winged helix' DNA-binding domain"/>
    <property type="match status" value="1"/>
</dbReference>
<evidence type="ECO:0000313" key="7">
    <source>
        <dbReference type="EMBL" id="MTD58987.1"/>
    </source>
</evidence>
<evidence type="ECO:0000256" key="4">
    <source>
        <dbReference type="SAM" id="MobiDB-lite"/>
    </source>
</evidence>
<dbReference type="Pfam" id="PF09339">
    <property type="entry name" value="HTH_IclR"/>
    <property type="match status" value="1"/>
</dbReference>
<dbReference type="GO" id="GO:0003700">
    <property type="term" value="F:DNA-binding transcription factor activity"/>
    <property type="evidence" value="ECO:0007669"/>
    <property type="project" value="TreeGrafter"/>
</dbReference>
<dbReference type="PANTHER" id="PTHR30136">
    <property type="entry name" value="HELIX-TURN-HELIX TRANSCRIPTIONAL REGULATOR, ICLR FAMILY"/>
    <property type="match status" value="1"/>
</dbReference>
<name>A0A6N7ZB86_9PSEU</name>
<dbReference type="InterPro" id="IPR036388">
    <property type="entry name" value="WH-like_DNA-bd_sf"/>
</dbReference>
<feature type="domain" description="IclR-ED" evidence="6">
    <location>
        <begin position="103"/>
        <end position="293"/>
    </location>
</feature>
<dbReference type="Gene3D" id="1.10.10.10">
    <property type="entry name" value="Winged helix-like DNA-binding domain superfamily/Winged helix DNA-binding domain"/>
    <property type="match status" value="1"/>
</dbReference>
<sequence>MPVRPAVASETQTLTLETRSIVSRRRKQDPEDLTPEEESDEERDYSVRAVERVCLILNLLQESVDGITLNEVAQTTGLPKSSAFRYLWTLENHRYVERDEEGGLFRLGLGFVGMQSRHLEILRERARPSLERLRDEFSETANLGLLDGDHIIYLDIVESRRGVRLAASRGDRDPIHCTALGKAIAAQLPEERVRDLLAQTGLSSRTGNTITDIESYFDELTKVRKQGYALDDRENEDDGRCVAAPLLGTHLPVAISISGPSSRFSVAEAKRAAKTLIEVASGLATNPVNARAR</sequence>
<dbReference type="AlphaFoldDB" id="A0A6N7ZB86"/>
<dbReference type="InterPro" id="IPR005471">
    <property type="entry name" value="Tscrpt_reg_IclR_N"/>
</dbReference>
<dbReference type="InterPro" id="IPR036390">
    <property type="entry name" value="WH_DNA-bd_sf"/>
</dbReference>